<evidence type="ECO:0000313" key="3">
    <source>
        <dbReference type="Proteomes" id="UP000321793"/>
    </source>
</evidence>
<dbReference type="SUPFAM" id="SSF56601">
    <property type="entry name" value="beta-lactamase/transpeptidase-like"/>
    <property type="match status" value="1"/>
</dbReference>
<dbReference type="PANTHER" id="PTHR43283:SF7">
    <property type="entry name" value="BETA-LACTAMASE-RELATED DOMAIN-CONTAINING PROTEIN"/>
    <property type="match status" value="1"/>
</dbReference>
<keyword evidence="3" id="KW-1185">Reference proteome</keyword>
<dbReference type="RefSeq" id="WP_147063804.1">
    <property type="nucleotide sequence ID" value="NZ_BAABDN010000001.1"/>
</dbReference>
<dbReference type="EMBL" id="BKBA01000006">
    <property type="protein sequence ID" value="GEQ13480.1"/>
    <property type="molecule type" value="Genomic_DNA"/>
</dbReference>
<evidence type="ECO:0000259" key="1">
    <source>
        <dbReference type="Pfam" id="PF00144"/>
    </source>
</evidence>
<accession>A0A512T015</accession>
<evidence type="ECO:0000313" key="2">
    <source>
        <dbReference type="EMBL" id="GEQ13480.1"/>
    </source>
</evidence>
<protein>
    <submittedName>
        <fullName evidence="2">Hydrolase</fullName>
    </submittedName>
</protein>
<dbReference type="AlphaFoldDB" id="A0A512T015"/>
<dbReference type="InterPro" id="IPR001466">
    <property type="entry name" value="Beta-lactam-related"/>
</dbReference>
<feature type="domain" description="Beta-lactamase-related" evidence="1">
    <location>
        <begin position="157"/>
        <end position="423"/>
    </location>
</feature>
<dbReference type="Proteomes" id="UP000321793">
    <property type="component" value="Unassembled WGS sequence"/>
</dbReference>
<dbReference type="InterPro" id="IPR050789">
    <property type="entry name" value="Diverse_Enzym_Activities"/>
</dbReference>
<dbReference type="GO" id="GO:0016787">
    <property type="term" value="F:hydrolase activity"/>
    <property type="evidence" value="ECO:0007669"/>
    <property type="project" value="UniProtKB-KW"/>
</dbReference>
<dbReference type="OrthoDB" id="9773047at2"/>
<comment type="caution">
    <text evidence="2">The sequence shown here is derived from an EMBL/GenBank/DDBJ whole genome shotgun (WGS) entry which is preliminary data.</text>
</comment>
<gene>
    <name evidence="2" type="ORF">KLO01_15270</name>
</gene>
<dbReference type="PANTHER" id="PTHR43283">
    <property type="entry name" value="BETA-LACTAMASE-RELATED"/>
    <property type="match status" value="1"/>
</dbReference>
<dbReference type="Gene3D" id="3.40.710.10">
    <property type="entry name" value="DD-peptidase/beta-lactamase superfamily"/>
    <property type="match status" value="1"/>
</dbReference>
<reference evidence="2 3" key="1">
    <citation type="submission" date="2019-07" db="EMBL/GenBank/DDBJ databases">
        <title>Whole genome shotgun sequence of Knoellia locipacati NBRC 109775.</title>
        <authorList>
            <person name="Hosoyama A."/>
            <person name="Uohara A."/>
            <person name="Ohji S."/>
            <person name="Ichikawa N."/>
        </authorList>
    </citation>
    <scope>NUCLEOTIDE SEQUENCE [LARGE SCALE GENOMIC DNA]</scope>
    <source>
        <strain evidence="2 3">NBRC 109775</strain>
    </source>
</reference>
<keyword evidence="2" id="KW-0378">Hydrolase</keyword>
<sequence length="445" mass="47272">MRRRRWPRVLAAVLVLVVVAAVGGYWYARPLLRTGTGYAAHNACALAFVAERSNPGTDLPPNPLVPYLSTSVDDDAKRARTSIKGLLAGQEAAWSPETGCTVGGAPEVATPGPAPAAGGTNPFTTASSTDDPEVARLIAAAFGDELGDVERERLGTRGVVVVRDGAIVGERYADGFTQDTPQLGWSMTKSVTNLLTGRLVLEGAVRLTDDHLRPEWKDDRAKITVDQLLRMTGGLAWDETYDLGTPITQMLYGERDMAGYVASQELAHAPGTHQQYSSGSTTLLCSVLGARAKATSRLAAAQVFAPLGLRSAVLETDGVGTPVCSSYLWATPRDWAALAQLALQDGVWGGQRLLPEGWMAASTKVTPVPSSEEKGYAAGWWSNTDADGSLVEPTLTPDTYSMQGHDGQRVYVVPSKRLVVVRLGFSPEMSGEDPAVVPLVAALSR</sequence>
<proteinExistence type="predicted"/>
<organism evidence="2 3">
    <name type="scientific">Knoellia locipacati</name>
    <dbReference type="NCBI Taxonomy" id="882824"/>
    <lineage>
        <taxon>Bacteria</taxon>
        <taxon>Bacillati</taxon>
        <taxon>Actinomycetota</taxon>
        <taxon>Actinomycetes</taxon>
        <taxon>Micrococcales</taxon>
        <taxon>Intrasporangiaceae</taxon>
        <taxon>Knoellia</taxon>
    </lineage>
</organism>
<dbReference type="Pfam" id="PF00144">
    <property type="entry name" value="Beta-lactamase"/>
    <property type="match status" value="1"/>
</dbReference>
<dbReference type="InterPro" id="IPR012338">
    <property type="entry name" value="Beta-lactam/transpept-like"/>
</dbReference>
<name>A0A512T015_9MICO</name>